<organism evidence="2 3">
    <name type="scientific">Habropoda laboriosa</name>
    <dbReference type="NCBI Taxonomy" id="597456"/>
    <lineage>
        <taxon>Eukaryota</taxon>
        <taxon>Metazoa</taxon>
        <taxon>Ecdysozoa</taxon>
        <taxon>Arthropoda</taxon>
        <taxon>Hexapoda</taxon>
        <taxon>Insecta</taxon>
        <taxon>Pterygota</taxon>
        <taxon>Neoptera</taxon>
        <taxon>Endopterygota</taxon>
        <taxon>Hymenoptera</taxon>
        <taxon>Apocrita</taxon>
        <taxon>Aculeata</taxon>
        <taxon>Apoidea</taxon>
        <taxon>Anthophila</taxon>
        <taxon>Apidae</taxon>
        <taxon>Habropoda</taxon>
    </lineage>
</organism>
<evidence type="ECO:0000313" key="2">
    <source>
        <dbReference type="EMBL" id="KOC62083.1"/>
    </source>
</evidence>
<feature type="compositionally biased region" description="Polar residues" evidence="1">
    <location>
        <begin position="161"/>
        <end position="183"/>
    </location>
</feature>
<reference evidence="2 3" key="1">
    <citation type="submission" date="2015-07" db="EMBL/GenBank/DDBJ databases">
        <title>The genome of Habropoda laboriosa.</title>
        <authorList>
            <person name="Pan H."/>
            <person name="Kapheim K."/>
        </authorList>
    </citation>
    <scope>NUCLEOTIDE SEQUENCE [LARGE SCALE GENOMIC DNA]</scope>
    <source>
        <strain evidence="2">0110345459</strain>
    </source>
</reference>
<dbReference type="EMBL" id="KQ414740">
    <property type="protein sequence ID" value="KOC62083.1"/>
    <property type="molecule type" value="Genomic_DNA"/>
</dbReference>
<dbReference type="AlphaFoldDB" id="A0A0L7QTV3"/>
<dbReference type="Proteomes" id="UP000053825">
    <property type="component" value="Unassembled WGS sequence"/>
</dbReference>
<proteinExistence type="predicted"/>
<feature type="region of interest" description="Disordered" evidence="1">
    <location>
        <begin position="234"/>
        <end position="257"/>
    </location>
</feature>
<gene>
    <name evidence="2" type="ORF">WH47_01875</name>
</gene>
<protein>
    <submittedName>
        <fullName evidence="2">Uncharacterized protein</fullName>
    </submittedName>
</protein>
<feature type="non-terminal residue" evidence="2">
    <location>
        <position position="1"/>
    </location>
</feature>
<accession>A0A0L7QTV3</accession>
<dbReference type="OrthoDB" id="379794at2759"/>
<name>A0A0L7QTV3_9HYME</name>
<sequence>RSLNFRELIAFPLLAKVAQILIIEDPIVPNNIKIACLKCLGNSCYNSYIHKNYASTNIEQATYHKLYSMLANNENLKEIQSSNSYPFDSHFPYEGVIEWASNFITSCKINSVLLDEKLEILRLYLLKSIQIIGKQSHNYFTPLQKLSDVALAMQEARNNEPETNSNSTKAKGNESETNSAESNLQSHPAFGFKAGLIRIIGNMSYRNKECQDLVSTFFFLYFFKYIRHQATIPSVPPVGKDSNSNRVQKLAPLKAQR</sequence>
<keyword evidence="3" id="KW-1185">Reference proteome</keyword>
<evidence type="ECO:0000313" key="3">
    <source>
        <dbReference type="Proteomes" id="UP000053825"/>
    </source>
</evidence>
<feature type="region of interest" description="Disordered" evidence="1">
    <location>
        <begin position="156"/>
        <end position="183"/>
    </location>
</feature>
<evidence type="ECO:0000256" key="1">
    <source>
        <dbReference type="SAM" id="MobiDB-lite"/>
    </source>
</evidence>